<dbReference type="PRINTS" id="PR00081">
    <property type="entry name" value="GDHRDH"/>
</dbReference>
<dbReference type="PANTHER" id="PTHR43975:SF2">
    <property type="entry name" value="EG:BACR7A4.14 PROTEIN-RELATED"/>
    <property type="match status" value="1"/>
</dbReference>
<dbReference type="Proteomes" id="UP000288929">
    <property type="component" value="Chromosome"/>
</dbReference>
<dbReference type="SUPFAM" id="SSF51735">
    <property type="entry name" value="NAD(P)-binding Rossmann-fold domains"/>
    <property type="match status" value="1"/>
</dbReference>
<dbReference type="Pfam" id="PF00106">
    <property type="entry name" value="adh_short"/>
    <property type="match status" value="1"/>
</dbReference>
<dbReference type="GO" id="GO:0140169">
    <property type="term" value="F:3-alpha-hydroxysteroid 3-dehydrogenase [NAD(P)+] activity"/>
    <property type="evidence" value="ECO:0007669"/>
    <property type="project" value="UniProtKB-EC"/>
</dbReference>
<dbReference type="AlphaFoldDB" id="A0A410W7J3"/>
<comment type="similarity">
    <text evidence="1">Belongs to the short-chain dehydrogenases/reductases (SDR) family.</text>
</comment>
<evidence type="ECO:0000313" key="2">
    <source>
        <dbReference type="EMBL" id="QAU51925.1"/>
    </source>
</evidence>
<dbReference type="PANTHER" id="PTHR43975">
    <property type="entry name" value="ZGC:101858"/>
    <property type="match status" value="1"/>
</dbReference>
<dbReference type="InterPro" id="IPR036291">
    <property type="entry name" value="NAD(P)-bd_dom_sf"/>
</dbReference>
<accession>A0A410W7J3</accession>
<sequence>MPRTALVTGAGSGIGQTCAELLQSQGYEVIGVDLHGADIDADLRDPASIKAMVDAVEQHHTSIDALVANAGVSTSSPLDLEVNYYGAIDSITALLPLLQRSASPRVAITASAASLQRTDAELVDTLLHGTREEALDYGAKLQQAGKAAGYGNYSASKRAVVTWMRQVAITEAFAGHGIAINAVAPGVVKTPMTEQLLATKEGAEMAFGAMPAPLNGAAEPSAIAAVLAFLVSEANASMTGQVLYVDGGFDCSTPQGRGADIWHDPKHLDA</sequence>
<dbReference type="EC" id="1.1.1.50" evidence="2"/>
<evidence type="ECO:0000313" key="3">
    <source>
        <dbReference type="Proteomes" id="UP000288929"/>
    </source>
</evidence>
<organism evidence="2 3">
    <name type="scientific">Corynebacterium pelargi</name>
    <dbReference type="NCBI Taxonomy" id="1471400"/>
    <lineage>
        <taxon>Bacteria</taxon>
        <taxon>Bacillati</taxon>
        <taxon>Actinomycetota</taxon>
        <taxon>Actinomycetes</taxon>
        <taxon>Mycobacteriales</taxon>
        <taxon>Corynebacteriaceae</taxon>
        <taxon>Corynebacterium</taxon>
    </lineage>
</organism>
<proteinExistence type="inferred from homology"/>
<name>A0A410W7J3_9CORY</name>
<keyword evidence="2" id="KW-0560">Oxidoreductase</keyword>
<dbReference type="KEGG" id="cpeg:CPELA_03210"/>
<dbReference type="RefSeq" id="WP_128889436.1">
    <property type="nucleotide sequence ID" value="NZ_BMCX01000001.1"/>
</dbReference>
<dbReference type="OrthoDB" id="3676637at2"/>
<dbReference type="PROSITE" id="PS00061">
    <property type="entry name" value="ADH_SHORT"/>
    <property type="match status" value="1"/>
</dbReference>
<dbReference type="InterPro" id="IPR002347">
    <property type="entry name" value="SDR_fam"/>
</dbReference>
<protein>
    <submittedName>
        <fullName evidence="2">3-alpha-hydroxysteroid dehydrogenase/carbonyl reductase</fullName>
        <ecNumber evidence="2">1.1.1.50</ecNumber>
    </submittedName>
</protein>
<dbReference type="Pfam" id="PF13561">
    <property type="entry name" value="adh_short_C2"/>
    <property type="match status" value="1"/>
</dbReference>
<keyword evidence="3" id="KW-1185">Reference proteome</keyword>
<reference evidence="2 3" key="1">
    <citation type="submission" date="2019-01" db="EMBL/GenBank/DDBJ databases">
        <authorList>
            <person name="Ruckert C."/>
            <person name="Busche T."/>
            <person name="Kalinowski J."/>
        </authorList>
    </citation>
    <scope>NUCLEOTIDE SEQUENCE [LARGE SCALE GENOMIC DNA]</scope>
    <source>
        <strain evidence="2 3">136/3</strain>
    </source>
</reference>
<evidence type="ECO:0000256" key="1">
    <source>
        <dbReference type="ARBA" id="ARBA00006484"/>
    </source>
</evidence>
<gene>
    <name evidence="2" type="primary">hsdA</name>
    <name evidence="2" type="ORF">CPELA_03210</name>
</gene>
<dbReference type="Gene3D" id="3.40.50.720">
    <property type="entry name" value="NAD(P)-binding Rossmann-like Domain"/>
    <property type="match status" value="1"/>
</dbReference>
<dbReference type="InterPro" id="IPR020904">
    <property type="entry name" value="Sc_DH/Rdtase_CS"/>
</dbReference>
<dbReference type="EMBL" id="CP035299">
    <property type="protein sequence ID" value="QAU51925.1"/>
    <property type="molecule type" value="Genomic_DNA"/>
</dbReference>